<accession>A0A6S6T1W5</accession>
<dbReference type="AlphaFoldDB" id="A0A6S6T1W5"/>
<sequence length="117" mass="13413">MQINIKALGFTLTKALKEHTRNRIYAHMSRYGERIQRVNVRLDDINGPRKGEDKRCQIQVTLAGLPSVNIESIESDMYIAITRAVDRSGRTVARKIDRFRDLSIQSVRDSGNKEDLL</sequence>
<gene>
    <name evidence="1" type="ORF">HELGO_WM42853</name>
</gene>
<protein>
    <submittedName>
        <fullName evidence="1">30S ribosomal protein S30</fullName>
    </submittedName>
</protein>
<dbReference type="InterPro" id="IPR036567">
    <property type="entry name" value="RHF-like"/>
</dbReference>
<dbReference type="EMBL" id="CACVAY010000081">
    <property type="protein sequence ID" value="CAA6817081.1"/>
    <property type="molecule type" value="Genomic_DNA"/>
</dbReference>
<reference evidence="1" key="1">
    <citation type="submission" date="2020-01" db="EMBL/GenBank/DDBJ databases">
        <authorList>
            <person name="Meier V. D."/>
            <person name="Meier V D."/>
        </authorList>
    </citation>
    <scope>NUCLEOTIDE SEQUENCE</scope>
    <source>
        <strain evidence="1">HLG_WM_MAG_07</strain>
    </source>
</reference>
<dbReference type="Pfam" id="PF02482">
    <property type="entry name" value="Ribosomal_S30AE"/>
    <property type="match status" value="1"/>
</dbReference>
<dbReference type="GO" id="GO:0005840">
    <property type="term" value="C:ribosome"/>
    <property type="evidence" value="ECO:0007669"/>
    <property type="project" value="UniProtKB-KW"/>
</dbReference>
<keyword evidence="1" id="KW-0689">Ribosomal protein</keyword>
<proteinExistence type="predicted"/>
<dbReference type="InterPro" id="IPR003489">
    <property type="entry name" value="RHF/RaiA"/>
</dbReference>
<dbReference type="Gene3D" id="3.30.160.100">
    <property type="entry name" value="Ribosome hibernation promotion factor-like"/>
    <property type="match status" value="1"/>
</dbReference>
<name>A0A6S6T1W5_9GAMM</name>
<keyword evidence="1" id="KW-0687">Ribonucleoprotein</keyword>
<dbReference type="SUPFAM" id="SSF69754">
    <property type="entry name" value="Ribosome binding protein Y (YfiA homologue)"/>
    <property type="match status" value="1"/>
</dbReference>
<organism evidence="1">
    <name type="scientific">uncultured Thiotrichaceae bacterium</name>
    <dbReference type="NCBI Taxonomy" id="298394"/>
    <lineage>
        <taxon>Bacteria</taxon>
        <taxon>Pseudomonadati</taxon>
        <taxon>Pseudomonadota</taxon>
        <taxon>Gammaproteobacteria</taxon>
        <taxon>Thiotrichales</taxon>
        <taxon>Thiotrichaceae</taxon>
        <taxon>environmental samples</taxon>
    </lineage>
</organism>
<evidence type="ECO:0000313" key="1">
    <source>
        <dbReference type="EMBL" id="CAA6817081.1"/>
    </source>
</evidence>